<feature type="compositionally biased region" description="Polar residues" evidence="1">
    <location>
        <begin position="182"/>
        <end position="197"/>
    </location>
</feature>
<sequence length="412" mass="40545">MVSAGDDAGGSAAGGRTPLGDERRRFPTAGLRRRIEIRDRVCSHPGCRAPAARSEMDHTRQYAHGGPTTEHNLATACAHDHDLRDNGWQVIQTSPGHVTWISRTGHRYPAEPPPIIEPMPEPFAPNGWTGPNERGAANTHPASGPKACGCEVRATANGAQTCGSETYGSEAGGSETRAPKASASTASRPKPGSSTASGVEPGSFTVGGVEPGSFTASEPETGEPETRGPEADVPTAGGSQAGASTTDGSGVGGRVVGTPDLSTAGHDGDDGDSEGGRQVGREVGSGIGGEVGGGGGSGIGGEVGGGGGIGVGGGGGREIVSGIGGGGGIGVGGGGGREIVSGIGGESGAHGLAVSGYGAGSITDPANDELPFLPTGNYEPAWWEEPTLTPSPAEPESASCPPSDPADDIPPF</sequence>
<dbReference type="CDD" id="cd00085">
    <property type="entry name" value="HNHc"/>
    <property type="match status" value="1"/>
</dbReference>
<proteinExistence type="predicted"/>
<keyword evidence="4" id="KW-1185">Reference proteome</keyword>
<comment type="caution">
    <text evidence="3">The sequence shown here is derived from an EMBL/GenBank/DDBJ whole genome shotgun (WGS) entry which is preliminary data.</text>
</comment>
<dbReference type="RefSeq" id="WP_358141267.1">
    <property type="nucleotide sequence ID" value="NZ_JBFALK010000032.1"/>
</dbReference>
<name>A0ABV3GSB9_MICGL</name>
<keyword evidence="3" id="KW-0540">Nuclease</keyword>
<feature type="region of interest" description="Disordered" evidence="1">
    <location>
        <begin position="1"/>
        <end position="30"/>
    </location>
</feature>
<dbReference type="Pfam" id="PF01844">
    <property type="entry name" value="HNH"/>
    <property type="match status" value="1"/>
</dbReference>
<dbReference type="InterPro" id="IPR003615">
    <property type="entry name" value="HNH_nuc"/>
</dbReference>
<evidence type="ECO:0000313" key="4">
    <source>
        <dbReference type="Proteomes" id="UP001551675"/>
    </source>
</evidence>
<dbReference type="SMART" id="SM00507">
    <property type="entry name" value="HNHc"/>
    <property type="match status" value="1"/>
</dbReference>
<evidence type="ECO:0000256" key="1">
    <source>
        <dbReference type="SAM" id="MobiDB-lite"/>
    </source>
</evidence>
<dbReference type="GO" id="GO:0004519">
    <property type="term" value="F:endonuclease activity"/>
    <property type="evidence" value="ECO:0007669"/>
    <property type="project" value="UniProtKB-KW"/>
</dbReference>
<dbReference type="InterPro" id="IPR002711">
    <property type="entry name" value="HNH"/>
</dbReference>
<dbReference type="Proteomes" id="UP001551675">
    <property type="component" value="Unassembled WGS sequence"/>
</dbReference>
<feature type="region of interest" description="Disordered" evidence="1">
    <location>
        <begin position="126"/>
        <end position="145"/>
    </location>
</feature>
<feature type="region of interest" description="Disordered" evidence="1">
    <location>
        <begin position="164"/>
        <end position="300"/>
    </location>
</feature>
<feature type="domain" description="HNH nuclease" evidence="2">
    <location>
        <begin position="30"/>
        <end position="82"/>
    </location>
</feature>
<feature type="compositionally biased region" description="Polar residues" evidence="1">
    <location>
        <begin position="237"/>
        <end position="248"/>
    </location>
</feature>
<keyword evidence="3" id="KW-0255">Endonuclease</keyword>
<feature type="compositionally biased region" description="Gly residues" evidence="1">
    <location>
        <begin position="283"/>
        <end position="300"/>
    </location>
</feature>
<keyword evidence="3" id="KW-0378">Hydrolase</keyword>
<accession>A0ABV3GSB9</accession>
<feature type="region of interest" description="Disordered" evidence="1">
    <location>
        <begin position="367"/>
        <end position="412"/>
    </location>
</feature>
<evidence type="ECO:0000259" key="2">
    <source>
        <dbReference type="SMART" id="SM00507"/>
    </source>
</evidence>
<reference evidence="3 4" key="1">
    <citation type="submission" date="2024-06" db="EMBL/GenBank/DDBJ databases">
        <title>The Natural Products Discovery Center: Release of the First 8490 Sequenced Strains for Exploring Actinobacteria Biosynthetic Diversity.</title>
        <authorList>
            <person name="Kalkreuter E."/>
            <person name="Kautsar S.A."/>
            <person name="Yang D."/>
            <person name="Bader C.D."/>
            <person name="Teijaro C.N."/>
            <person name="Fluegel L."/>
            <person name="Davis C.M."/>
            <person name="Simpson J.R."/>
            <person name="Lauterbach L."/>
            <person name="Steele A.D."/>
            <person name="Gui C."/>
            <person name="Meng S."/>
            <person name="Li G."/>
            <person name="Viehrig K."/>
            <person name="Ye F."/>
            <person name="Su P."/>
            <person name="Kiefer A.F."/>
            <person name="Nichols A."/>
            <person name="Cepeda A.J."/>
            <person name="Yan W."/>
            <person name="Fan B."/>
            <person name="Jiang Y."/>
            <person name="Adhikari A."/>
            <person name="Zheng C.-J."/>
            <person name="Schuster L."/>
            <person name="Cowan T.M."/>
            <person name="Smanski M.J."/>
            <person name="Chevrette M.G."/>
            <person name="De Carvalho L.P.S."/>
            <person name="Shen B."/>
        </authorList>
    </citation>
    <scope>NUCLEOTIDE SEQUENCE [LARGE SCALE GENOMIC DNA]</scope>
    <source>
        <strain evidence="3 4">NPDC050100</strain>
    </source>
</reference>
<gene>
    <name evidence="3" type="ORF">AB0I59_38555</name>
</gene>
<organism evidence="3 4">
    <name type="scientific">Microtetraspora glauca</name>
    <dbReference type="NCBI Taxonomy" id="1996"/>
    <lineage>
        <taxon>Bacteria</taxon>
        <taxon>Bacillati</taxon>
        <taxon>Actinomycetota</taxon>
        <taxon>Actinomycetes</taxon>
        <taxon>Streptosporangiales</taxon>
        <taxon>Streptosporangiaceae</taxon>
        <taxon>Microtetraspora</taxon>
    </lineage>
</organism>
<feature type="compositionally biased region" description="Pro residues" evidence="1">
    <location>
        <begin position="402"/>
        <end position="412"/>
    </location>
</feature>
<protein>
    <submittedName>
        <fullName evidence="3">HNH endonuclease</fullName>
    </submittedName>
</protein>
<dbReference type="EMBL" id="JBFALK010000032">
    <property type="protein sequence ID" value="MEV0974529.1"/>
    <property type="molecule type" value="Genomic_DNA"/>
</dbReference>
<evidence type="ECO:0000313" key="3">
    <source>
        <dbReference type="EMBL" id="MEV0974529.1"/>
    </source>
</evidence>
<feature type="compositionally biased region" description="Low complexity" evidence="1">
    <location>
        <begin position="390"/>
        <end position="401"/>
    </location>
</feature>